<proteinExistence type="predicted"/>
<evidence type="ECO:0000313" key="3">
    <source>
        <dbReference type="Proteomes" id="UP001428341"/>
    </source>
</evidence>
<evidence type="ECO:0000313" key="2">
    <source>
        <dbReference type="EMBL" id="KAK9188307.1"/>
    </source>
</evidence>
<dbReference type="SUPFAM" id="SSF52047">
    <property type="entry name" value="RNI-like"/>
    <property type="match status" value="1"/>
</dbReference>
<organism evidence="2 3">
    <name type="scientific">Citrus x changshan-huyou</name>
    <dbReference type="NCBI Taxonomy" id="2935761"/>
    <lineage>
        <taxon>Eukaryota</taxon>
        <taxon>Viridiplantae</taxon>
        <taxon>Streptophyta</taxon>
        <taxon>Embryophyta</taxon>
        <taxon>Tracheophyta</taxon>
        <taxon>Spermatophyta</taxon>
        <taxon>Magnoliopsida</taxon>
        <taxon>eudicotyledons</taxon>
        <taxon>Gunneridae</taxon>
        <taxon>Pentapetalae</taxon>
        <taxon>rosids</taxon>
        <taxon>malvids</taxon>
        <taxon>Sapindales</taxon>
        <taxon>Rutaceae</taxon>
        <taxon>Aurantioideae</taxon>
        <taxon>Citrus</taxon>
    </lineage>
</organism>
<protein>
    <submittedName>
        <fullName evidence="2">Uncharacterized protein</fullName>
    </submittedName>
</protein>
<accession>A0AAP0LYP8</accession>
<name>A0AAP0LYP8_9ROSI</name>
<sequence length="124" mass="13868">MEKAITSAGLRHLKPLKNLRSLTLESCKVTANDIKRLQSRDLPNLPQIALSSSSSLNHSPSISQPSTPPTLTAITLLNPRAKIRPPLKPSFMHNWQRMRTQNWSPTLEKSQTKYDPISSVSQSQ</sequence>
<keyword evidence="3" id="KW-1185">Reference proteome</keyword>
<dbReference type="Gene3D" id="3.80.10.10">
    <property type="entry name" value="Ribonuclease Inhibitor"/>
    <property type="match status" value="1"/>
</dbReference>
<reference evidence="2 3" key="1">
    <citation type="submission" date="2024-05" db="EMBL/GenBank/DDBJ databases">
        <title>Haplotype-resolved chromosome-level genome assembly of Huyou (Citrus changshanensis).</title>
        <authorList>
            <person name="Miao C."/>
            <person name="Chen W."/>
            <person name="Wu Y."/>
            <person name="Wang L."/>
            <person name="Zhao S."/>
            <person name="Grierson D."/>
            <person name="Xu C."/>
            <person name="Chen K."/>
        </authorList>
    </citation>
    <scope>NUCLEOTIDE SEQUENCE [LARGE SCALE GENOMIC DNA]</scope>
    <source>
        <strain evidence="2">01-14</strain>
        <tissue evidence="2">Leaf</tissue>
    </source>
</reference>
<dbReference type="EMBL" id="JBCGBO010000007">
    <property type="protein sequence ID" value="KAK9188307.1"/>
    <property type="molecule type" value="Genomic_DNA"/>
</dbReference>
<dbReference type="InterPro" id="IPR032675">
    <property type="entry name" value="LRR_dom_sf"/>
</dbReference>
<feature type="region of interest" description="Disordered" evidence="1">
    <location>
        <begin position="101"/>
        <end position="124"/>
    </location>
</feature>
<gene>
    <name evidence="2" type="ORF">WN944_019708</name>
</gene>
<feature type="region of interest" description="Disordered" evidence="1">
    <location>
        <begin position="50"/>
        <end position="72"/>
    </location>
</feature>
<comment type="caution">
    <text evidence="2">The sequence shown here is derived from an EMBL/GenBank/DDBJ whole genome shotgun (WGS) entry which is preliminary data.</text>
</comment>
<evidence type="ECO:0000256" key="1">
    <source>
        <dbReference type="SAM" id="MobiDB-lite"/>
    </source>
</evidence>
<dbReference type="AlphaFoldDB" id="A0AAP0LYP8"/>
<dbReference type="Proteomes" id="UP001428341">
    <property type="component" value="Unassembled WGS sequence"/>
</dbReference>